<name>A0A6A6YKP7_9PEZI</name>
<evidence type="ECO:0000259" key="5">
    <source>
        <dbReference type="PROSITE" id="PS50011"/>
    </source>
</evidence>
<accession>A0A6A6YKP7</accession>
<dbReference type="Gene3D" id="1.10.510.10">
    <property type="entry name" value="Transferase(Phosphotransferase) domain 1"/>
    <property type="match status" value="1"/>
</dbReference>
<sequence length="283" mass="31763">MDCKEGLIREGVRLLLVQELNCSDDFLAESRYLRLQGFLEFGIGASGNIFSRALAMCTFSWQVARLCPNSPKLDHTSFACLNILACKVIYLDGTETGKAAIVQEVSVLSRLRHPNIVEYYDVEWLANEAKLYLEYCNAQTLDDYRSQASEFPAEKEVWNLAFQLSSALAYCRSGMLRGASGRLYKDCLNDFDEEWKPILHRVIKPWNVLVNRHGENEPTFKLADFGFGVILSDKSFQMSFTAGTRGYIAPEVPVVFQGAGLSQYGYSSQRGFGILIQSGPSEL</sequence>
<keyword evidence="3 6" id="KW-0418">Kinase</keyword>
<proteinExistence type="predicted"/>
<dbReference type="PROSITE" id="PS50011">
    <property type="entry name" value="PROTEIN_KINASE_DOM"/>
    <property type="match status" value="1"/>
</dbReference>
<dbReference type="CDD" id="cd00180">
    <property type="entry name" value="PKc"/>
    <property type="match status" value="1"/>
</dbReference>
<keyword evidence="7" id="KW-1185">Reference proteome</keyword>
<dbReference type="GO" id="GO:0004674">
    <property type="term" value="F:protein serine/threonine kinase activity"/>
    <property type="evidence" value="ECO:0007669"/>
    <property type="project" value="TreeGrafter"/>
</dbReference>
<gene>
    <name evidence="6 8" type="ORF">BDZ99DRAFT_520729</name>
</gene>
<keyword evidence="2" id="KW-0547">Nucleotide-binding</keyword>
<reference evidence="6 8" key="1">
    <citation type="journal article" date="2020" name="Stud. Mycol.">
        <title>101 Dothideomycetes genomes: a test case for predicting lifestyles and emergence of pathogens.</title>
        <authorList>
            <person name="Haridas S."/>
            <person name="Albert R."/>
            <person name="Binder M."/>
            <person name="Bloem J."/>
            <person name="Labutti K."/>
            <person name="Salamov A."/>
            <person name="Andreopoulos B."/>
            <person name="Baker S."/>
            <person name="Barry K."/>
            <person name="Bills G."/>
            <person name="Bluhm B."/>
            <person name="Cannon C."/>
            <person name="Castanera R."/>
            <person name="Culley D."/>
            <person name="Daum C."/>
            <person name="Ezra D."/>
            <person name="Gonzalez J."/>
            <person name="Henrissat B."/>
            <person name="Kuo A."/>
            <person name="Liang C."/>
            <person name="Lipzen A."/>
            <person name="Lutzoni F."/>
            <person name="Magnuson J."/>
            <person name="Mondo S."/>
            <person name="Nolan M."/>
            <person name="Ohm R."/>
            <person name="Pangilinan J."/>
            <person name="Park H.-J."/>
            <person name="Ramirez L."/>
            <person name="Alfaro M."/>
            <person name="Sun H."/>
            <person name="Tritt A."/>
            <person name="Yoshinaga Y."/>
            <person name="Zwiers L.-H."/>
            <person name="Turgeon B."/>
            <person name="Goodwin S."/>
            <person name="Spatafora J."/>
            <person name="Crous P."/>
            <person name="Grigoriev I."/>
        </authorList>
    </citation>
    <scope>NUCLEOTIDE SEQUENCE</scope>
    <source>
        <strain evidence="6 8">CBS 304.34</strain>
    </source>
</reference>
<dbReference type="OrthoDB" id="310217at2759"/>
<dbReference type="GO" id="GO:0005524">
    <property type="term" value="F:ATP binding"/>
    <property type="evidence" value="ECO:0007669"/>
    <property type="project" value="UniProtKB-KW"/>
</dbReference>
<dbReference type="Proteomes" id="UP000504636">
    <property type="component" value="Unplaced"/>
</dbReference>
<dbReference type="RefSeq" id="XP_033576334.1">
    <property type="nucleotide sequence ID" value="XM_033725557.1"/>
</dbReference>
<protein>
    <submittedName>
        <fullName evidence="6 8">Kinase-like protein</fullName>
    </submittedName>
</protein>
<dbReference type="SUPFAM" id="SSF56112">
    <property type="entry name" value="Protein kinase-like (PK-like)"/>
    <property type="match status" value="1"/>
</dbReference>
<dbReference type="GeneID" id="54466450"/>
<evidence type="ECO:0000256" key="4">
    <source>
        <dbReference type="ARBA" id="ARBA00022840"/>
    </source>
</evidence>
<feature type="domain" description="Protein kinase" evidence="5">
    <location>
        <begin position="35"/>
        <end position="283"/>
    </location>
</feature>
<evidence type="ECO:0000313" key="7">
    <source>
        <dbReference type="Proteomes" id="UP000504636"/>
    </source>
</evidence>
<dbReference type="InterPro" id="IPR011009">
    <property type="entry name" value="Kinase-like_dom_sf"/>
</dbReference>
<keyword evidence="1" id="KW-0808">Transferase</keyword>
<reference evidence="8" key="2">
    <citation type="submission" date="2020-04" db="EMBL/GenBank/DDBJ databases">
        <authorList>
            <consortium name="NCBI Genome Project"/>
        </authorList>
    </citation>
    <scope>NUCLEOTIDE SEQUENCE</scope>
    <source>
        <strain evidence="8">CBS 304.34</strain>
    </source>
</reference>
<dbReference type="EMBL" id="MU003701">
    <property type="protein sequence ID" value="KAF2809370.1"/>
    <property type="molecule type" value="Genomic_DNA"/>
</dbReference>
<organism evidence="6">
    <name type="scientific">Mytilinidion resinicola</name>
    <dbReference type="NCBI Taxonomy" id="574789"/>
    <lineage>
        <taxon>Eukaryota</taxon>
        <taxon>Fungi</taxon>
        <taxon>Dikarya</taxon>
        <taxon>Ascomycota</taxon>
        <taxon>Pezizomycotina</taxon>
        <taxon>Dothideomycetes</taxon>
        <taxon>Pleosporomycetidae</taxon>
        <taxon>Mytilinidiales</taxon>
        <taxon>Mytilinidiaceae</taxon>
        <taxon>Mytilinidion</taxon>
    </lineage>
</organism>
<evidence type="ECO:0000256" key="3">
    <source>
        <dbReference type="ARBA" id="ARBA00022777"/>
    </source>
</evidence>
<dbReference type="AlphaFoldDB" id="A0A6A6YKP7"/>
<evidence type="ECO:0000256" key="1">
    <source>
        <dbReference type="ARBA" id="ARBA00022679"/>
    </source>
</evidence>
<dbReference type="Pfam" id="PF00069">
    <property type="entry name" value="Pkinase"/>
    <property type="match status" value="1"/>
</dbReference>
<dbReference type="PANTHER" id="PTHR43671:SF85">
    <property type="entry name" value="KINASE, PUTATIVE-RELATED"/>
    <property type="match status" value="1"/>
</dbReference>
<evidence type="ECO:0000313" key="6">
    <source>
        <dbReference type="EMBL" id="KAF2809370.1"/>
    </source>
</evidence>
<dbReference type="InterPro" id="IPR000719">
    <property type="entry name" value="Prot_kinase_dom"/>
</dbReference>
<evidence type="ECO:0000313" key="8">
    <source>
        <dbReference type="RefSeq" id="XP_033576334.1"/>
    </source>
</evidence>
<dbReference type="PANTHER" id="PTHR43671">
    <property type="entry name" value="SERINE/THREONINE-PROTEIN KINASE NEK"/>
    <property type="match status" value="1"/>
</dbReference>
<dbReference type="SMART" id="SM00220">
    <property type="entry name" value="S_TKc"/>
    <property type="match status" value="1"/>
</dbReference>
<reference evidence="8" key="3">
    <citation type="submission" date="2025-04" db="UniProtKB">
        <authorList>
            <consortium name="RefSeq"/>
        </authorList>
    </citation>
    <scope>IDENTIFICATION</scope>
    <source>
        <strain evidence="8">CBS 304.34</strain>
    </source>
</reference>
<keyword evidence="4" id="KW-0067">ATP-binding</keyword>
<evidence type="ECO:0000256" key="2">
    <source>
        <dbReference type="ARBA" id="ARBA00022741"/>
    </source>
</evidence>
<dbReference type="InterPro" id="IPR050660">
    <property type="entry name" value="NEK_Ser/Thr_kinase"/>
</dbReference>